<proteinExistence type="predicted"/>
<gene>
    <name evidence="1" type="ORF">SAMN02745172_03584</name>
</gene>
<accession>A0A1M7ZQ34</accession>
<dbReference type="InterPro" id="IPR029044">
    <property type="entry name" value="Nucleotide-diphossugar_trans"/>
</dbReference>
<protein>
    <submittedName>
        <fullName evidence="1">Glycosyltransferase like family 2</fullName>
    </submittedName>
</protein>
<dbReference type="PANTHER" id="PTHR43179:SF10">
    <property type="entry name" value="GLYCOSYL TRANSFERASE"/>
    <property type="match status" value="1"/>
</dbReference>
<dbReference type="PANTHER" id="PTHR43179">
    <property type="entry name" value="RHAMNOSYLTRANSFERASE WBBL"/>
    <property type="match status" value="1"/>
</dbReference>
<dbReference type="Gene3D" id="3.90.550.10">
    <property type="entry name" value="Spore Coat Polysaccharide Biosynthesis Protein SpsA, Chain A"/>
    <property type="match status" value="1"/>
</dbReference>
<dbReference type="RefSeq" id="WP_175563735.1">
    <property type="nucleotide sequence ID" value="NZ_FRXO01000009.1"/>
</dbReference>
<dbReference type="EMBL" id="FRXO01000009">
    <property type="protein sequence ID" value="SHO66922.1"/>
    <property type="molecule type" value="Genomic_DNA"/>
</dbReference>
<dbReference type="STRING" id="1123029.SAMN02745172_03584"/>
<dbReference type="GO" id="GO:0016740">
    <property type="term" value="F:transferase activity"/>
    <property type="evidence" value="ECO:0007669"/>
    <property type="project" value="UniProtKB-KW"/>
</dbReference>
<evidence type="ECO:0000313" key="1">
    <source>
        <dbReference type="EMBL" id="SHO66922.1"/>
    </source>
</evidence>
<dbReference type="SUPFAM" id="SSF53448">
    <property type="entry name" value="Nucleotide-diphospho-sugar transferases"/>
    <property type="match status" value="1"/>
</dbReference>
<dbReference type="AlphaFoldDB" id="A0A1M7ZQ34"/>
<reference evidence="1 2" key="1">
    <citation type="submission" date="2016-12" db="EMBL/GenBank/DDBJ databases">
        <authorList>
            <person name="Song W.-J."/>
            <person name="Kurnit D.M."/>
        </authorList>
    </citation>
    <scope>NUCLEOTIDE SEQUENCE [LARGE SCALE GENOMIC DNA]</scope>
    <source>
        <strain evidence="1 2">DSM 19599</strain>
    </source>
</reference>
<dbReference type="Proteomes" id="UP000186406">
    <property type="component" value="Unassembled WGS sequence"/>
</dbReference>
<organism evidence="1 2">
    <name type="scientific">Pseudoxanthobacter soli DSM 19599</name>
    <dbReference type="NCBI Taxonomy" id="1123029"/>
    <lineage>
        <taxon>Bacteria</taxon>
        <taxon>Pseudomonadati</taxon>
        <taxon>Pseudomonadota</taxon>
        <taxon>Alphaproteobacteria</taxon>
        <taxon>Hyphomicrobiales</taxon>
        <taxon>Segnochrobactraceae</taxon>
        <taxon>Pseudoxanthobacter</taxon>
    </lineage>
</organism>
<evidence type="ECO:0000313" key="2">
    <source>
        <dbReference type="Proteomes" id="UP000186406"/>
    </source>
</evidence>
<sequence>MIAGDRQAPPAGPAAPRIAVAVTTFHTPQDVVVAMLESLAVAACVCASRWPGVSFDLTLVDNTPGGTDRARLQALLDRFAPGGEGRGVEGRVALSSRLLSGHGNVGFGAANNLALLDRDADILIVANPDLVYEPEAFAALLDVFAREPEAGLVTPAFVEAAGAGQGATARHVSHLCKRYPSFAVLFGRGFLPAGLRRGLSREIAAYAMADKPADRDWWDPPIVTGAFMAFRAPVFRAIGGFDPRFFLYFEDFDISLRAARLTRLHFAAGVRMVHDGGDAGRKGWKHVRMFSASAFRFWAKHGFRLFAVKDTPPRRVSG</sequence>
<keyword evidence="1" id="KW-0808">Transferase</keyword>
<keyword evidence="2" id="KW-1185">Reference proteome</keyword>
<name>A0A1M7ZQ34_9HYPH</name>